<dbReference type="Gene3D" id="3.60.21.10">
    <property type="match status" value="1"/>
</dbReference>
<dbReference type="PRINTS" id="PR01607">
    <property type="entry name" value="APYRASEFAMLY"/>
</dbReference>
<dbReference type="InterPro" id="IPR004843">
    <property type="entry name" value="Calcineurin-like_PHP"/>
</dbReference>
<keyword evidence="3" id="KW-1133">Transmembrane helix</keyword>
<dbReference type="GO" id="GO:0008233">
    <property type="term" value="F:peptidase activity"/>
    <property type="evidence" value="ECO:0007669"/>
    <property type="project" value="InterPro"/>
</dbReference>
<dbReference type="GO" id="GO:0006508">
    <property type="term" value="P:proteolysis"/>
    <property type="evidence" value="ECO:0007669"/>
    <property type="project" value="InterPro"/>
</dbReference>
<evidence type="ECO:0000259" key="4">
    <source>
        <dbReference type="Pfam" id="PF00149"/>
    </source>
</evidence>
<dbReference type="InterPro" id="IPR029052">
    <property type="entry name" value="Metallo-depent_PP-like"/>
</dbReference>
<dbReference type="InterPro" id="IPR006179">
    <property type="entry name" value="5_nucleotidase/apyrase"/>
</dbReference>
<sequence>MGESQGYRGQTLVQNSTTTLTHELGHYLGLPDLYDTTNETGNAWSDWKAFGLSIMDYGSWGSNIPITSDNYTEVTWIPTRLDPLCSYLLGFTSPIEISEAGAYDVQASRTNVGYQSYVIQVPGTNDQFYFVENRLPEGFDKGLCGIYGDKNGNGVEGGIVVWHFDAAVWDENTWNNTVNVATHRPAIMPVYVEFANDNGDIRPNIWYGFRTLSSIEDLASTDCIDDRLKRYSATEPDNPDAREASGVGVFALTDAQDLATFELAFSDTAQDDGDGLTVLFTNDVHGAGLDPTSDGLTYASVAALEKDARIAAGSGNVTLVDAGDAVQGNAIATLSEGDIPLQAMLESGYDLMVPGNHEFDYGTDRLLELAQQAEAGGAFYLATNIRNSITDEPLLHLGSMQTYLQDGEPIVVAFIGIATPETLTKSRPSNFQDENGTTYVDFYGDEAGEALYDRVQSMVDKARKGGADYVIAMGHLGNQGVTPRWSSKEVIANTSGIDVLIDGHSHEQENEHVANAQSDDVLLVQTGTQLSNVGKLTLSEDRFDAEFITADDYTKKDAGVTVALEGYQEEFAEILNEQVGSSQATMPWEDEDGLRLATVGETNLGDLVADAYRSAMGADIGLVNAGGLRAPLEAGKLTYGDVLSVQPFGNSIVMAEVTGQQLLDALEMGARLHPESCNGLIQVSGMTYEIDASVPSGVVTDASNAFVRVDGERRVKNVAVGGSPIDPEATYTVASHNFMLVDGGDGMSMFKGSPILADDGVTDVQTLIDYIQHDLGGTIGEGYLDQAGEGRIKVVRSSDDGQGGDTGTTGDKDDTPDSEEGVHSGGGTGDSDANIDSGASADESGGNFAATGDNATLPLAVATGALCSIAALIGAGLRMHGLRR</sequence>
<evidence type="ECO:0000259" key="5">
    <source>
        <dbReference type="Pfam" id="PF02872"/>
    </source>
</evidence>
<evidence type="ECO:0000256" key="1">
    <source>
        <dbReference type="ARBA" id="ARBA00022729"/>
    </source>
</evidence>
<dbReference type="GO" id="GO:0009166">
    <property type="term" value="P:nucleotide catabolic process"/>
    <property type="evidence" value="ECO:0007669"/>
    <property type="project" value="InterPro"/>
</dbReference>
<comment type="caution">
    <text evidence="7">The sequence shown here is derived from an EMBL/GenBank/DDBJ whole genome shotgun (WGS) entry which is preliminary data.</text>
</comment>
<name>A0A9D3A1A8_9ACTN</name>
<dbReference type="SUPFAM" id="SSF55486">
    <property type="entry name" value="Metalloproteases ('zincins'), catalytic domain"/>
    <property type="match status" value="1"/>
</dbReference>
<dbReference type="InterPro" id="IPR008334">
    <property type="entry name" value="5'-Nucleotdase_C"/>
</dbReference>
<keyword evidence="3" id="KW-0472">Membrane</keyword>
<dbReference type="Gene3D" id="3.90.780.10">
    <property type="entry name" value="5'-Nucleotidase, C-terminal domain"/>
    <property type="match status" value="1"/>
</dbReference>
<feature type="domain" description="Calcineurin-like phosphoesterase" evidence="4">
    <location>
        <begin position="277"/>
        <end position="507"/>
    </location>
</feature>
<feature type="domain" description="Peptidase M6-like" evidence="6">
    <location>
        <begin position="19"/>
        <end position="67"/>
    </location>
</feature>
<reference evidence="7" key="1">
    <citation type="journal article" date="2021" name="PeerJ">
        <title>Extensive microbial diversity within the chicken gut microbiome revealed by metagenomics and culture.</title>
        <authorList>
            <person name="Gilroy R."/>
            <person name="Ravi A."/>
            <person name="Getino M."/>
            <person name="Pursley I."/>
            <person name="Horton D.L."/>
            <person name="Alikhan N.F."/>
            <person name="Baker D."/>
            <person name="Gharbi K."/>
            <person name="Hall N."/>
            <person name="Watson M."/>
            <person name="Adriaenssens E.M."/>
            <person name="Foster-Nyarko E."/>
            <person name="Jarju S."/>
            <person name="Secka A."/>
            <person name="Antonio M."/>
            <person name="Oren A."/>
            <person name="Chaudhuri R.R."/>
            <person name="La Ragione R."/>
            <person name="Hildebrand F."/>
            <person name="Pallen M.J."/>
        </authorList>
    </citation>
    <scope>NUCLEOTIDE SEQUENCE</scope>
    <source>
        <strain evidence="7">ChiGjej6B6-11269</strain>
    </source>
</reference>
<protein>
    <submittedName>
        <fullName evidence="7">5'-nucleotidase C-terminal domain-containing protein</fullName>
    </submittedName>
</protein>
<feature type="transmembrane region" description="Helical" evidence="3">
    <location>
        <begin position="857"/>
        <end position="877"/>
    </location>
</feature>
<dbReference type="PANTHER" id="PTHR11575:SF24">
    <property type="entry name" value="5'-NUCLEOTIDASE"/>
    <property type="match status" value="1"/>
</dbReference>
<dbReference type="Proteomes" id="UP000786989">
    <property type="component" value="Unassembled WGS sequence"/>
</dbReference>
<dbReference type="SUPFAM" id="SSF56300">
    <property type="entry name" value="Metallo-dependent phosphatases"/>
    <property type="match status" value="1"/>
</dbReference>
<keyword evidence="3" id="KW-0812">Transmembrane</keyword>
<dbReference type="PANTHER" id="PTHR11575">
    <property type="entry name" value="5'-NUCLEOTIDASE-RELATED"/>
    <property type="match status" value="1"/>
</dbReference>
<dbReference type="Pfam" id="PF02872">
    <property type="entry name" value="5_nucleotid_C"/>
    <property type="match status" value="1"/>
</dbReference>
<dbReference type="AlphaFoldDB" id="A0A9D3A1A8"/>
<dbReference type="SUPFAM" id="SSF55816">
    <property type="entry name" value="5'-nucleotidase (syn. UDP-sugar hydrolase), C-terminal domain"/>
    <property type="match status" value="1"/>
</dbReference>
<evidence type="ECO:0000256" key="3">
    <source>
        <dbReference type="SAM" id="Phobius"/>
    </source>
</evidence>
<evidence type="ECO:0000313" key="7">
    <source>
        <dbReference type="EMBL" id="HJF65462.1"/>
    </source>
</evidence>
<evidence type="ECO:0000259" key="6">
    <source>
        <dbReference type="Pfam" id="PF05547"/>
    </source>
</evidence>
<feature type="region of interest" description="Disordered" evidence="2">
    <location>
        <begin position="794"/>
        <end position="846"/>
    </location>
</feature>
<proteinExistence type="predicted"/>
<dbReference type="EMBL" id="DYWI01000093">
    <property type="protein sequence ID" value="HJF65462.1"/>
    <property type="molecule type" value="Genomic_DNA"/>
</dbReference>
<dbReference type="InterPro" id="IPR036907">
    <property type="entry name" value="5'-Nucleotdase_C_sf"/>
</dbReference>
<organism evidence="7 8">
    <name type="scientific">Slackia equolifaciens</name>
    <dbReference type="NCBI Taxonomy" id="498718"/>
    <lineage>
        <taxon>Bacteria</taxon>
        <taxon>Bacillati</taxon>
        <taxon>Actinomycetota</taxon>
        <taxon>Coriobacteriia</taxon>
        <taxon>Eggerthellales</taxon>
        <taxon>Eggerthellaceae</taxon>
        <taxon>Slackia</taxon>
    </lineage>
</organism>
<accession>A0A9D3A1A8</accession>
<reference evidence="7" key="2">
    <citation type="submission" date="2021-09" db="EMBL/GenBank/DDBJ databases">
        <authorList>
            <person name="Gilroy R."/>
        </authorList>
    </citation>
    <scope>NUCLEOTIDE SEQUENCE</scope>
    <source>
        <strain evidence="7">ChiGjej6B6-11269</strain>
    </source>
</reference>
<evidence type="ECO:0000313" key="8">
    <source>
        <dbReference type="Proteomes" id="UP000786989"/>
    </source>
</evidence>
<dbReference type="Pfam" id="PF00149">
    <property type="entry name" value="Metallophos"/>
    <property type="match status" value="1"/>
</dbReference>
<dbReference type="Pfam" id="PF05547">
    <property type="entry name" value="Peptidase_M6"/>
    <property type="match status" value="1"/>
</dbReference>
<dbReference type="InterPro" id="IPR008757">
    <property type="entry name" value="Peptidase_M6-like_domain"/>
</dbReference>
<feature type="domain" description="5'-Nucleotidase C-terminal" evidence="5">
    <location>
        <begin position="598"/>
        <end position="751"/>
    </location>
</feature>
<gene>
    <name evidence="7" type="ORF">K8U77_05010</name>
</gene>
<keyword evidence="1" id="KW-0732">Signal</keyword>
<evidence type="ECO:0000256" key="2">
    <source>
        <dbReference type="SAM" id="MobiDB-lite"/>
    </source>
</evidence>